<dbReference type="SUPFAM" id="SSF48239">
    <property type="entry name" value="Terpenoid cyclases/Protein prenyltransferases"/>
    <property type="match status" value="1"/>
</dbReference>
<reference evidence="6 7" key="1">
    <citation type="journal article" date="2019" name="Int. J. Syst. Evol. Microbiol.">
        <title>The Global Catalogue of Microorganisms (GCM) 10K type strain sequencing project: providing services to taxonomists for standard genome sequencing and annotation.</title>
        <authorList>
            <consortium name="The Broad Institute Genomics Platform"/>
            <consortium name="The Broad Institute Genome Sequencing Center for Infectious Disease"/>
            <person name="Wu L."/>
            <person name="Ma J."/>
        </authorList>
    </citation>
    <scope>NUCLEOTIDE SEQUENCE [LARGE SCALE GENOMIC DNA]</scope>
    <source>
        <strain evidence="6 7">JCM 7356</strain>
    </source>
</reference>
<comment type="caution">
    <text evidence="6">The sequence shown here is derived from an EMBL/GenBank/DDBJ whole genome shotgun (WGS) entry which is preliminary data.</text>
</comment>
<dbReference type="Gene3D" id="1.50.10.20">
    <property type="match status" value="1"/>
</dbReference>
<evidence type="ECO:0000256" key="3">
    <source>
        <dbReference type="SAM" id="Phobius"/>
    </source>
</evidence>
<feature type="signal peptide" evidence="4">
    <location>
        <begin position="1"/>
        <end position="27"/>
    </location>
</feature>
<feature type="region of interest" description="Disordered" evidence="2">
    <location>
        <begin position="442"/>
        <end position="490"/>
    </location>
</feature>
<name>A0ABN3DBS7_9ACTN</name>
<feature type="domain" description="Squalene cyclase C-terminal" evidence="5">
    <location>
        <begin position="60"/>
        <end position="151"/>
    </location>
</feature>
<dbReference type="InterPro" id="IPR008930">
    <property type="entry name" value="Terpenoid_cyclase/PrenylTrfase"/>
</dbReference>
<keyword evidence="1" id="KW-0479">Metal-binding</keyword>
<gene>
    <name evidence="6" type="ORF">GCM10010430_02540</name>
</gene>
<evidence type="ECO:0000256" key="2">
    <source>
        <dbReference type="SAM" id="MobiDB-lite"/>
    </source>
</evidence>
<keyword evidence="7" id="KW-1185">Reference proteome</keyword>
<dbReference type="RefSeq" id="WP_344634255.1">
    <property type="nucleotide sequence ID" value="NZ_BAAATR010000001.1"/>
</dbReference>
<evidence type="ECO:0000259" key="5">
    <source>
        <dbReference type="Pfam" id="PF13243"/>
    </source>
</evidence>
<keyword evidence="4" id="KW-0732">Signal</keyword>
<accession>A0ABN3DBS7</accession>
<evidence type="ECO:0000256" key="1">
    <source>
        <dbReference type="ARBA" id="ARBA00022723"/>
    </source>
</evidence>
<dbReference type="Proteomes" id="UP001500305">
    <property type="component" value="Unassembled WGS sequence"/>
</dbReference>
<evidence type="ECO:0000313" key="6">
    <source>
        <dbReference type="EMBL" id="GAA2226838.1"/>
    </source>
</evidence>
<keyword evidence="3" id="KW-0812">Transmembrane</keyword>
<dbReference type="CDD" id="cd00688">
    <property type="entry name" value="ISOPREN_C2_like"/>
    <property type="match status" value="1"/>
</dbReference>
<feature type="region of interest" description="Disordered" evidence="2">
    <location>
        <begin position="384"/>
        <end position="409"/>
    </location>
</feature>
<keyword evidence="3" id="KW-1133">Transmembrane helix</keyword>
<evidence type="ECO:0000313" key="7">
    <source>
        <dbReference type="Proteomes" id="UP001500305"/>
    </source>
</evidence>
<keyword evidence="3" id="KW-0472">Membrane</keyword>
<organism evidence="6 7">
    <name type="scientific">Kitasatospora cystarginea</name>
    <dbReference type="NCBI Taxonomy" id="58350"/>
    <lineage>
        <taxon>Bacteria</taxon>
        <taxon>Bacillati</taxon>
        <taxon>Actinomycetota</taxon>
        <taxon>Actinomycetes</taxon>
        <taxon>Kitasatosporales</taxon>
        <taxon>Streptomycetaceae</taxon>
        <taxon>Kitasatospora</taxon>
    </lineage>
</organism>
<sequence>MLTAARLGATSLAGLLLAGAASAPALADTASPAATAPASAPAAQPAPAELYGKGDPTYDGVWRQSLALTALAGAKVTPSDKAVGWLTGQQCADGGWPSYRADTAACDPKTEDSNATAVAIQALSALGGHQEAVGKGVEWLRNNQNADGTWSFNPGNPGDANSTGLAVSALLTAHTDPAAVAKDGKSAYDGLGGFQLGCASPAAQRGAFAYQPGPDGTLAANGLATAQAALAAAGGGLLVTSTDRAESAPKALDCPTGSTEKTVPRAHSAEAATAYLRAQLAANGQHLMQALPGAAPAPDFTATAWAVLGLIQAGHPQEAASAADWLAGNGYDWAAKGKSGTDPSAAAAMLLVAQAAKLDPYNFGGTDVVHLLINAGPAPKQVPAAAASAASDNPDGTKAPGSGITEADDNSGFSPIWLVGIGLLIGVGGGLLLSLNRRRGAHQQDAEAKPDASPAVDKPATDQPEQGTSDSGKPEQGTPDDGKPEGDPKK</sequence>
<feature type="chain" id="PRO_5047474594" evidence="4">
    <location>
        <begin position="28"/>
        <end position="490"/>
    </location>
</feature>
<feature type="compositionally biased region" description="Basic and acidic residues" evidence="2">
    <location>
        <begin position="480"/>
        <end position="490"/>
    </location>
</feature>
<evidence type="ECO:0000256" key="4">
    <source>
        <dbReference type="SAM" id="SignalP"/>
    </source>
</evidence>
<dbReference type="EMBL" id="BAAATR010000001">
    <property type="protein sequence ID" value="GAA2226838.1"/>
    <property type="molecule type" value="Genomic_DNA"/>
</dbReference>
<dbReference type="Pfam" id="PF13243">
    <property type="entry name" value="SQHop_cyclase_C"/>
    <property type="match status" value="1"/>
</dbReference>
<proteinExistence type="predicted"/>
<feature type="transmembrane region" description="Helical" evidence="3">
    <location>
        <begin position="416"/>
        <end position="435"/>
    </location>
</feature>
<protein>
    <submittedName>
        <fullName evidence="6">Terpene cyclase/mutase family protein</fullName>
    </submittedName>
</protein>
<dbReference type="InterPro" id="IPR032696">
    <property type="entry name" value="SQ_cyclase_C"/>
</dbReference>